<organism evidence="3 4">
    <name type="scientific">Enhygromyxa salina</name>
    <dbReference type="NCBI Taxonomy" id="215803"/>
    <lineage>
        <taxon>Bacteria</taxon>
        <taxon>Pseudomonadati</taxon>
        <taxon>Myxococcota</taxon>
        <taxon>Polyangia</taxon>
        <taxon>Nannocystales</taxon>
        <taxon>Nannocystaceae</taxon>
        <taxon>Enhygromyxa</taxon>
    </lineage>
</organism>
<keyword evidence="2" id="KW-0732">Signal</keyword>
<evidence type="ECO:0000313" key="4">
    <source>
        <dbReference type="Proteomes" id="UP000238823"/>
    </source>
</evidence>
<dbReference type="Proteomes" id="UP000238823">
    <property type="component" value="Unassembled WGS sequence"/>
</dbReference>
<name>A0A2S9XV24_9BACT</name>
<feature type="region of interest" description="Disordered" evidence="1">
    <location>
        <begin position="23"/>
        <end position="61"/>
    </location>
</feature>
<dbReference type="RefSeq" id="WP_106093615.1">
    <property type="nucleotide sequence ID" value="NZ_PVNL01000134.1"/>
</dbReference>
<accession>A0A2S9XV24</accession>
<reference evidence="3 4" key="1">
    <citation type="submission" date="2018-03" db="EMBL/GenBank/DDBJ databases">
        <title>Draft Genome Sequences of the Obligatory Marine Myxobacteria Enhygromyxa salina SWB007.</title>
        <authorList>
            <person name="Poehlein A."/>
            <person name="Moghaddam J.A."/>
            <person name="Harms H."/>
            <person name="Alanjari M."/>
            <person name="Koenig G.M."/>
            <person name="Daniel R."/>
            <person name="Schaeberle T.F."/>
        </authorList>
    </citation>
    <scope>NUCLEOTIDE SEQUENCE [LARGE SCALE GENOMIC DNA]</scope>
    <source>
        <strain evidence="3 4">SWB007</strain>
    </source>
</reference>
<dbReference type="AlphaFoldDB" id="A0A2S9XV24"/>
<comment type="caution">
    <text evidence="3">The sequence shown here is derived from an EMBL/GenBank/DDBJ whole genome shotgun (WGS) entry which is preliminary data.</text>
</comment>
<protein>
    <submittedName>
        <fullName evidence="3">Uncharacterized protein</fullName>
    </submittedName>
</protein>
<feature type="signal peptide" evidence="2">
    <location>
        <begin position="1"/>
        <end position="19"/>
    </location>
</feature>
<sequence>MSASTHLRSVGLLVTAALALGSAAGCKDPPPTPDPAKSSEAAETPPATQDPAASPAEAPPTAASSELDLLLAWLPPDPLAVAYDRVGERLDPAVLAVVFAIPPKAADLLDERATLDEGLDVVFDGDAEPENWLEPSSLAFSVALSKSPYFVRRLRTDAGELGPLFEQGGFAKNTVDDIDVWLPGGSFPWRIAVLGEVAAFIPVDVPGAGLEPLTTARDQASSPVEQELARALTEDPMIDLVLFAAGPLVHFDVSQTIAQVQFALRRVPGPGTKVGYEGQVRLDPSGDVDECANALRARAHPEENQQVQQLIGEIAFAPEEGGVVGRLAIAPDQVKHFADR</sequence>
<feature type="chain" id="PRO_5015646719" evidence="2">
    <location>
        <begin position="20"/>
        <end position="340"/>
    </location>
</feature>
<proteinExistence type="predicted"/>
<evidence type="ECO:0000313" key="3">
    <source>
        <dbReference type="EMBL" id="PRP96728.1"/>
    </source>
</evidence>
<feature type="compositionally biased region" description="Low complexity" evidence="1">
    <location>
        <begin position="51"/>
        <end position="61"/>
    </location>
</feature>
<evidence type="ECO:0000256" key="1">
    <source>
        <dbReference type="SAM" id="MobiDB-lite"/>
    </source>
</evidence>
<dbReference type="EMBL" id="PVNL01000134">
    <property type="protein sequence ID" value="PRP96728.1"/>
    <property type="molecule type" value="Genomic_DNA"/>
</dbReference>
<evidence type="ECO:0000256" key="2">
    <source>
        <dbReference type="SAM" id="SignalP"/>
    </source>
</evidence>
<dbReference type="OrthoDB" id="5506993at2"/>
<gene>
    <name evidence="3" type="ORF">ENSA7_67980</name>
</gene>